<proteinExistence type="predicted"/>
<evidence type="ECO:0000256" key="1">
    <source>
        <dbReference type="SAM" id="MobiDB-lite"/>
    </source>
</evidence>
<evidence type="ECO:0000313" key="3">
    <source>
        <dbReference type="Proteomes" id="UP000295070"/>
    </source>
</evidence>
<organism evidence="2 3">
    <name type="scientific">Perca flavescens</name>
    <name type="common">American yellow perch</name>
    <name type="synonym">Morone flavescens</name>
    <dbReference type="NCBI Taxonomy" id="8167"/>
    <lineage>
        <taxon>Eukaryota</taxon>
        <taxon>Metazoa</taxon>
        <taxon>Chordata</taxon>
        <taxon>Craniata</taxon>
        <taxon>Vertebrata</taxon>
        <taxon>Euteleostomi</taxon>
        <taxon>Actinopterygii</taxon>
        <taxon>Neopterygii</taxon>
        <taxon>Teleostei</taxon>
        <taxon>Neoteleostei</taxon>
        <taxon>Acanthomorphata</taxon>
        <taxon>Eupercaria</taxon>
        <taxon>Perciformes</taxon>
        <taxon>Percoidei</taxon>
        <taxon>Percidae</taxon>
        <taxon>Percinae</taxon>
        <taxon>Perca</taxon>
    </lineage>
</organism>
<dbReference type="STRING" id="8167.A0A484DJD0"/>
<accession>A0A484DJD0</accession>
<keyword evidence="3" id="KW-1185">Reference proteome</keyword>
<feature type="compositionally biased region" description="Basic and acidic residues" evidence="1">
    <location>
        <begin position="137"/>
        <end position="158"/>
    </location>
</feature>
<reference evidence="2 3" key="1">
    <citation type="submission" date="2019-01" db="EMBL/GenBank/DDBJ databases">
        <title>A chromosome-scale genome assembly of the yellow perch, Perca flavescens.</title>
        <authorList>
            <person name="Feron R."/>
            <person name="Morvezen R."/>
            <person name="Bestin A."/>
            <person name="Haffray P."/>
            <person name="Klopp C."/>
            <person name="Zahm M."/>
            <person name="Cabau C."/>
            <person name="Roques C."/>
            <person name="Donnadieu C."/>
            <person name="Bouchez O."/>
            <person name="Christie M."/>
            <person name="Larson W."/>
            <person name="Guiguen Y."/>
        </authorList>
    </citation>
    <scope>NUCLEOTIDE SEQUENCE [LARGE SCALE GENOMIC DNA]</scope>
    <source>
        <strain evidence="2">YP-PL-M2</strain>
        <tissue evidence="2">Blood</tissue>
    </source>
</reference>
<dbReference type="AlphaFoldDB" id="A0A484DJD0"/>
<gene>
    <name evidence="2" type="ORF">EPR50_G00045130</name>
</gene>
<protein>
    <submittedName>
        <fullName evidence="2">Uncharacterized protein</fullName>
    </submittedName>
</protein>
<dbReference type="EMBL" id="SCKG01000004">
    <property type="protein sequence ID" value="TDH14567.1"/>
    <property type="molecule type" value="Genomic_DNA"/>
</dbReference>
<comment type="caution">
    <text evidence="2">The sequence shown here is derived from an EMBL/GenBank/DDBJ whole genome shotgun (WGS) entry which is preliminary data.</text>
</comment>
<dbReference type="Proteomes" id="UP000295070">
    <property type="component" value="Chromosome 4"/>
</dbReference>
<sequence>MGVSSSGWYKLSFDRYGYYNLYLQPYIRFSPHIYSEIWTRVCLTVDTMKNVAQVFSDWSMSIKKMLFTNVTGVQVWDYPLNYREVFNYMNNGSYGSYSGSALSWSYISYSPRGNVLLEDAYQPQWQDQQPIRRSKDRKWSRPKGEKKKKSENGFNEKHNARRQRL</sequence>
<name>A0A484DJD0_PERFV</name>
<feature type="region of interest" description="Disordered" evidence="1">
    <location>
        <begin position="125"/>
        <end position="165"/>
    </location>
</feature>
<evidence type="ECO:0000313" key="2">
    <source>
        <dbReference type="EMBL" id="TDH14567.1"/>
    </source>
</evidence>